<dbReference type="AlphaFoldDB" id="A0AAP0S794"/>
<dbReference type="InterPro" id="IPR036767">
    <property type="entry name" value="ApaG_sf"/>
</dbReference>
<keyword evidence="2" id="KW-0833">Ubl conjugation pathway</keyword>
<dbReference type="PANTHER" id="PTHR47463">
    <property type="entry name" value="F-BOX PROTEIN SKIP16"/>
    <property type="match status" value="1"/>
</dbReference>
<comment type="caution">
    <text evidence="4">The sequence shown here is derived from an EMBL/GenBank/DDBJ whole genome shotgun (WGS) entry which is preliminary data.</text>
</comment>
<dbReference type="Proteomes" id="UP001415857">
    <property type="component" value="Unassembled WGS sequence"/>
</dbReference>
<dbReference type="PANTHER" id="PTHR47463:SF2">
    <property type="entry name" value="F-BOX PROTEIN SKIP16"/>
    <property type="match status" value="1"/>
</dbReference>
<dbReference type="InterPro" id="IPR018958">
    <property type="entry name" value="Knr4/Smi1-like_dom"/>
</dbReference>
<dbReference type="Pfam" id="PF09346">
    <property type="entry name" value="SMI1_KNR4"/>
    <property type="match status" value="1"/>
</dbReference>
<dbReference type="Pfam" id="PF04379">
    <property type="entry name" value="DUF525"/>
    <property type="match status" value="1"/>
</dbReference>
<evidence type="ECO:0000256" key="2">
    <source>
        <dbReference type="ARBA" id="ARBA00022786"/>
    </source>
</evidence>
<dbReference type="EMBL" id="JBBPBK010000003">
    <property type="protein sequence ID" value="KAK9288590.1"/>
    <property type="molecule type" value="Genomic_DNA"/>
</dbReference>
<dbReference type="InterPro" id="IPR037883">
    <property type="entry name" value="Knr4/Smi1-like_sf"/>
</dbReference>
<dbReference type="SUPFAM" id="SSF81383">
    <property type="entry name" value="F-box domain"/>
    <property type="match status" value="1"/>
</dbReference>
<feature type="domain" description="ApaG" evidence="3">
    <location>
        <begin position="302"/>
        <end position="441"/>
    </location>
</feature>
<accession>A0AAP0S794</accession>
<evidence type="ECO:0000256" key="1">
    <source>
        <dbReference type="ARBA" id="ARBA00004906"/>
    </source>
</evidence>
<dbReference type="PROSITE" id="PS51087">
    <property type="entry name" value="APAG"/>
    <property type="match status" value="1"/>
</dbReference>
<dbReference type="Gene3D" id="3.40.1580.10">
    <property type="entry name" value="SMI1/KNR4-like"/>
    <property type="match status" value="1"/>
</dbReference>
<proteinExistence type="predicted"/>
<evidence type="ECO:0000313" key="4">
    <source>
        <dbReference type="EMBL" id="KAK9288590.1"/>
    </source>
</evidence>
<gene>
    <name evidence="4" type="ORF">L1049_017049</name>
</gene>
<evidence type="ECO:0000313" key="5">
    <source>
        <dbReference type="Proteomes" id="UP001415857"/>
    </source>
</evidence>
<name>A0AAP0S794_LIQFO</name>
<comment type="pathway">
    <text evidence="1">Protein modification; protein ubiquitination.</text>
</comment>
<sequence>MELEGLGELALHIILLKSGPENTAAVACVSKKFRDSASDDSLWFNFCSHDLDLSAPLDPLGNPTPSFKVAYQLWREAFGMYPWSLVKRVKRCWVTLKNWLTSNFPEAEATLRKGASEAEIKELENSLKVKLPLPTRILYRFYDGQELMNGDFSGSVPGSSLGLIGGYSFNNCVVNVYLLPLSQVIMETKEIIHDLGFSSDSKYIVVAASFTDREKFFFLNCTNGQLYVGSKNLLTDGEMIPCVPNALISLGHDFNGDQLQDAMLLWLEEHGRRLQDGIIRLREEGKIRSINLFPEEQPLCSIAVTNGVQIRASAVFIPELCDLQHESKKYFFSYSIRMCLLPEGCIINRMSFSSCQLYWRHWIICANDVVIADVGGEAVIGKFPLLHPGEKEFVYESCTRMPSLPGSVEGSFTFFPGSCRQMAYMVIWLLEIALKMNRAIHEQLELGSLRKHLGWFTWYMS</sequence>
<organism evidence="4 5">
    <name type="scientific">Liquidambar formosana</name>
    <name type="common">Formosan gum</name>
    <dbReference type="NCBI Taxonomy" id="63359"/>
    <lineage>
        <taxon>Eukaryota</taxon>
        <taxon>Viridiplantae</taxon>
        <taxon>Streptophyta</taxon>
        <taxon>Embryophyta</taxon>
        <taxon>Tracheophyta</taxon>
        <taxon>Spermatophyta</taxon>
        <taxon>Magnoliopsida</taxon>
        <taxon>eudicotyledons</taxon>
        <taxon>Gunneridae</taxon>
        <taxon>Pentapetalae</taxon>
        <taxon>Saxifragales</taxon>
        <taxon>Altingiaceae</taxon>
        <taxon>Liquidambar</taxon>
    </lineage>
</organism>
<protein>
    <recommendedName>
        <fullName evidence="3">ApaG domain-containing protein</fullName>
    </recommendedName>
</protein>
<evidence type="ECO:0000259" key="3">
    <source>
        <dbReference type="PROSITE" id="PS51087"/>
    </source>
</evidence>
<keyword evidence="5" id="KW-1185">Reference proteome</keyword>
<dbReference type="SUPFAM" id="SSF110069">
    <property type="entry name" value="ApaG-like"/>
    <property type="match status" value="1"/>
</dbReference>
<dbReference type="SUPFAM" id="SSF160631">
    <property type="entry name" value="SMI1/KNR4-like"/>
    <property type="match status" value="1"/>
</dbReference>
<reference evidence="4 5" key="1">
    <citation type="journal article" date="2024" name="Plant J.">
        <title>Genome sequences and population genomics reveal climatic adaptation and genomic divergence between two closely related sweetgum species.</title>
        <authorList>
            <person name="Xu W.Q."/>
            <person name="Ren C.Q."/>
            <person name="Zhang X.Y."/>
            <person name="Comes H.P."/>
            <person name="Liu X.H."/>
            <person name="Li Y.G."/>
            <person name="Kettle C.J."/>
            <person name="Jalonen R."/>
            <person name="Gaisberger H."/>
            <person name="Ma Y.Z."/>
            <person name="Qiu Y.X."/>
        </authorList>
    </citation>
    <scope>NUCLEOTIDE SEQUENCE [LARGE SCALE GENOMIC DNA]</scope>
    <source>
        <strain evidence="4">Hangzhou</strain>
    </source>
</reference>
<dbReference type="Gene3D" id="2.60.40.1470">
    <property type="entry name" value="ApaG domain"/>
    <property type="match status" value="1"/>
</dbReference>
<dbReference type="InterPro" id="IPR007474">
    <property type="entry name" value="ApaG_domain"/>
</dbReference>
<dbReference type="InterPro" id="IPR036047">
    <property type="entry name" value="F-box-like_dom_sf"/>
</dbReference>